<keyword evidence="1" id="KW-0175">Coiled coil</keyword>
<dbReference type="AlphaFoldDB" id="A0A146KDW9"/>
<proteinExistence type="predicted"/>
<evidence type="ECO:0000256" key="1">
    <source>
        <dbReference type="SAM" id="Coils"/>
    </source>
</evidence>
<gene>
    <name evidence="2" type="ORF">TPC1_12576</name>
</gene>
<organism evidence="2">
    <name type="scientific">Trepomonas sp. PC1</name>
    <dbReference type="NCBI Taxonomy" id="1076344"/>
    <lineage>
        <taxon>Eukaryota</taxon>
        <taxon>Metamonada</taxon>
        <taxon>Diplomonadida</taxon>
        <taxon>Hexamitidae</taxon>
        <taxon>Hexamitinae</taxon>
        <taxon>Trepomonas</taxon>
    </lineage>
</organism>
<feature type="coiled-coil region" evidence="1">
    <location>
        <begin position="202"/>
        <end position="229"/>
    </location>
</feature>
<evidence type="ECO:0000313" key="2">
    <source>
        <dbReference type="EMBL" id="JAP94687.1"/>
    </source>
</evidence>
<feature type="non-terminal residue" evidence="2">
    <location>
        <position position="304"/>
    </location>
</feature>
<reference evidence="2" key="1">
    <citation type="submission" date="2015-07" db="EMBL/GenBank/DDBJ databases">
        <title>Adaptation to a free-living lifestyle via gene acquisitions in the diplomonad Trepomonas sp. PC1.</title>
        <authorList>
            <person name="Xu F."/>
            <person name="Jerlstrom-Hultqvist J."/>
            <person name="Kolisko M."/>
            <person name="Simpson A.G.B."/>
            <person name="Roger A.J."/>
            <person name="Svard S.G."/>
            <person name="Andersson J.O."/>
        </authorList>
    </citation>
    <scope>NUCLEOTIDE SEQUENCE</scope>
    <source>
        <strain evidence="2">PC1</strain>
    </source>
</reference>
<protein>
    <submittedName>
        <fullName evidence="2">Uncharacterized protein</fullName>
    </submittedName>
</protein>
<sequence length="304" mass="35009">KPPKENPWPSLLKRAQTALNLKTELKTSEQTILFAFEKLLSKIETENAQKNHRIPQPQKQVQSGKVIKSVPLADENAEIAEIAEIAENKQLVQKYRQTEQTKPKETEFDLDEEDQMLKKQLTEKSKPQLVNLVLKSCQSLYPKPEVDEIPSKIESLQQKAFKAAQLSNLLEFAHQKFIQLISQLQIPNKDTLIKDFDHKEFLQLTEKQVNALEVQIAKLNELLKFQSRVAQFFSLSPLQNSVYDLIKQNGAIFELISQKQTKNSFQEFLAADQLFENSNQMGIDYRQNSQLVIQSDTMLQRSNA</sequence>
<accession>A0A146KDW9</accession>
<dbReference type="EMBL" id="GDID01001919">
    <property type="protein sequence ID" value="JAP94687.1"/>
    <property type="molecule type" value="Transcribed_RNA"/>
</dbReference>
<feature type="non-terminal residue" evidence="2">
    <location>
        <position position="1"/>
    </location>
</feature>
<name>A0A146KDW9_9EUKA</name>